<dbReference type="Pfam" id="PF07883">
    <property type="entry name" value="Cupin_2"/>
    <property type="match status" value="1"/>
</dbReference>
<organism evidence="3 4">
    <name type="scientific">Labilithrix luteola</name>
    <dbReference type="NCBI Taxonomy" id="1391654"/>
    <lineage>
        <taxon>Bacteria</taxon>
        <taxon>Pseudomonadati</taxon>
        <taxon>Myxococcota</taxon>
        <taxon>Polyangia</taxon>
        <taxon>Polyangiales</taxon>
        <taxon>Labilitrichaceae</taxon>
        <taxon>Labilithrix</taxon>
    </lineage>
</organism>
<dbReference type="InterPro" id="IPR013096">
    <property type="entry name" value="Cupin_2"/>
</dbReference>
<keyword evidence="4" id="KW-1185">Reference proteome</keyword>
<evidence type="ECO:0000256" key="1">
    <source>
        <dbReference type="SAM" id="MobiDB-lite"/>
    </source>
</evidence>
<dbReference type="RefSeq" id="WP_146646978.1">
    <property type="nucleotide sequence ID" value="NZ_CP012333.1"/>
</dbReference>
<feature type="region of interest" description="Disordered" evidence="1">
    <location>
        <begin position="1"/>
        <end position="25"/>
    </location>
</feature>
<protein>
    <recommendedName>
        <fullName evidence="2">Cupin type-2 domain-containing protein</fullName>
    </recommendedName>
</protein>
<dbReference type="InterPro" id="IPR011051">
    <property type="entry name" value="RmlC_Cupin_sf"/>
</dbReference>
<dbReference type="PATRIC" id="fig|1391654.3.peg.2227"/>
<dbReference type="SUPFAM" id="SSF51182">
    <property type="entry name" value="RmlC-like cupins"/>
    <property type="match status" value="1"/>
</dbReference>
<feature type="domain" description="Cupin type-2" evidence="2">
    <location>
        <begin position="67"/>
        <end position="114"/>
    </location>
</feature>
<accession>A0A0K1PPS8</accession>
<reference evidence="3 4" key="1">
    <citation type="submission" date="2015-08" db="EMBL/GenBank/DDBJ databases">
        <authorList>
            <person name="Babu N.S."/>
            <person name="Beckwith C.J."/>
            <person name="Beseler K.G."/>
            <person name="Brison A."/>
            <person name="Carone J.V."/>
            <person name="Caskin T.P."/>
            <person name="Diamond M."/>
            <person name="Durham M.E."/>
            <person name="Foxe J.M."/>
            <person name="Go M."/>
            <person name="Henderson B.A."/>
            <person name="Jones I.B."/>
            <person name="McGettigan J.A."/>
            <person name="Micheletti S.J."/>
            <person name="Nasrallah M.E."/>
            <person name="Ortiz D."/>
            <person name="Piller C.R."/>
            <person name="Privatt S.R."/>
            <person name="Schneider S.L."/>
            <person name="Sharp S."/>
            <person name="Smith T.C."/>
            <person name="Stanton J.D."/>
            <person name="Ullery H.E."/>
            <person name="Wilson R.J."/>
            <person name="Serrano M.G."/>
            <person name="Buck G."/>
            <person name="Lee V."/>
            <person name="Wang Y."/>
            <person name="Carvalho R."/>
            <person name="Voegtly L."/>
            <person name="Shi R."/>
            <person name="Duckworth R."/>
            <person name="Johnson A."/>
            <person name="Loviza R."/>
            <person name="Walstead R."/>
            <person name="Shah Z."/>
            <person name="Kiflezghi M."/>
            <person name="Wade K."/>
            <person name="Ball S.L."/>
            <person name="Bradley K.W."/>
            <person name="Asai D.J."/>
            <person name="Bowman C.A."/>
            <person name="Russell D.A."/>
            <person name="Pope W.H."/>
            <person name="Jacobs-Sera D."/>
            <person name="Hendrix R.W."/>
            <person name="Hatfull G.F."/>
        </authorList>
    </citation>
    <scope>NUCLEOTIDE SEQUENCE [LARGE SCALE GENOMIC DNA]</scope>
    <source>
        <strain evidence="3 4">DSM 27648</strain>
    </source>
</reference>
<dbReference type="Gene3D" id="2.60.120.10">
    <property type="entry name" value="Jelly Rolls"/>
    <property type="match status" value="1"/>
</dbReference>
<proteinExistence type="predicted"/>
<evidence type="ECO:0000313" key="3">
    <source>
        <dbReference type="EMBL" id="AKU95545.1"/>
    </source>
</evidence>
<feature type="compositionally biased region" description="Basic and acidic residues" evidence="1">
    <location>
        <begin position="13"/>
        <end position="25"/>
    </location>
</feature>
<evidence type="ECO:0000259" key="2">
    <source>
        <dbReference type="Pfam" id="PF07883"/>
    </source>
</evidence>
<dbReference type="EMBL" id="CP012333">
    <property type="protein sequence ID" value="AKU95545.1"/>
    <property type="molecule type" value="Genomic_DNA"/>
</dbReference>
<gene>
    <name evidence="3" type="ORF">AKJ09_02209</name>
</gene>
<dbReference type="STRING" id="1391654.AKJ09_02209"/>
<dbReference type="OrthoDB" id="161242at2"/>
<dbReference type="InterPro" id="IPR014710">
    <property type="entry name" value="RmlC-like_jellyroll"/>
</dbReference>
<dbReference type="Proteomes" id="UP000064967">
    <property type="component" value="Chromosome"/>
</dbReference>
<name>A0A0K1PPS8_9BACT</name>
<feature type="compositionally biased region" description="Polar residues" evidence="1">
    <location>
        <begin position="1"/>
        <end position="12"/>
    </location>
</feature>
<sequence length="143" mass="15742">MGTMKSSTLQVKHSNEPDESRPFTAHGHADIHKIGQGAVMRAVFEPGWRWSVDVAPIAGTKSCQAPHLGYVISGKMIVRMDDGSEQQLGPGDFFHIAPGHDGWVIGDEPCVMVDFAGYEDYAKRRTPAVSSERTREAVPREKH</sequence>
<evidence type="ECO:0000313" key="4">
    <source>
        <dbReference type="Proteomes" id="UP000064967"/>
    </source>
</evidence>
<dbReference type="KEGG" id="llu:AKJ09_02209"/>
<dbReference type="AlphaFoldDB" id="A0A0K1PPS8"/>
<dbReference type="CDD" id="cd06990">
    <property type="entry name" value="cupin_DUF861"/>
    <property type="match status" value="1"/>
</dbReference>